<dbReference type="PANTHER" id="PTHR18964:SF149">
    <property type="entry name" value="BIFUNCTIONAL UDP-N-ACETYLGLUCOSAMINE 2-EPIMERASE_N-ACETYLMANNOSAMINE KINASE"/>
    <property type="match status" value="1"/>
</dbReference>
<dbReference type="RefSeq" id="WP_183981354.1">
    <property type="nucleotide sequence ID" value="NZ_JACHEB010000015.1"/>
</dbReference>
<dbReference type="InterPro" id="IPR000600">
    <property type="entry name" value="ROK"/>
</dbReference>
<keyword evidence="2" id="KW-0418">Kinase</keyword>
<reference evidence="2 3" key="1">
    <citation type="submission" date="2020-08" db="EMBL/GenBank/DDBJ databases">
        <title>Genomic Encyclopedia of Type Strains, Phase IV (KMG-V): Genome sequencing to study the core and pangenomes of soil and plant-associated prokaryotes.</title>
        <authorList>
            <person name="Whitman W."/>
        </authorList>
    </citation>
    <scope>NUCLEOTIDE SEQUENCE [LARGE SCALE GENOMIC DNA]</scope>
    <source>
        <strain evidence="2 3">X5P2</strain>
    </source>
</reference>
<comment type="caution">
    <text evidence="2">The sequence shown here is derived from an EMBL/GenBank/DDBJ whole genome shotgun (WGS) entry which is preliminary data.</text>
</comment>
<gene>
    <name evidence="2" type="ORF">HDF14_005181</name>
</gene>
<dbReference type="SUPFAM" id="SSF53067">
    <property type="entry name" value="Actin-like ATPase domain"/>
    <property type="match status" value="1"/>
</dbReference>
<dbReference type="AlphaFoldDB" id="A0A9X0QJP9"/>
<comment type="similarity">
    <text evidence="1">Belongs to the ROK (NagC/XylR) family.</text>
</comment>
<name>A0A9X0QJP9_9BACT</name>
<protein>
    <submittedName>
        <fullName evidence="2">NBD/HSP70 family sugar kinase</fullName>
    </submittedName>
</protein>
<keyword evidence="2" id="KW-0808">Transferase</keyword>
<dbReference type="InterPro" id="IPR036388">
    <property type="entry name" value="WH-like_DNA-bd_sf"/>
</dbReference>
<dbReference type="Pfam" id="PF00480">
    <property type="entry name" value="ROK"/>
    <property type="match status" value="1"/>
</dbReference>
<dbReference type="PANTHER" id="PTHR18964">
    <property type="entry name" value="ROK (REPRESSOR, ORF, KINASE) FAMILY"/>
    <property type="match status" value="1"/>
</dbReference>
<dbReference type="Gene3D" id="3.30.420.40">
    <property type="match status" value="2"/>
</dbReference>
<keyword evidence="3" id="KW-1185">Reference proteome</keyword>
<dbReference type="Gene3D" id="1.10.10.10">
    <property type="entry name" value="Winged helix-like DNA-binding domain superfamily/Winged helix DNA-binding domain"/>
    <property type="match status" value="1"/>
</dbReference>
<sequence>MSTQRFRNRKHETAASNKTPRQINRNLIFNLVRTKQPVSRADLSRLTGLQRSTISLIVEELIKNGWLVEGSIGKLPRGRNPTFLGLNRSRAILAVDIHPTQTTIAVADIEGRIISQQVLMLPQDANKSLHAIVGAIRKIQLFHEELSFYGIGICLPGRTDLNSKKLIFAPNLKWPVLALKQKMERATGLRVKMDNVANACALSEVWFQSSDGQHDLVVVNVSEGIGTGIFVNGKLLRGERGMAGEFGHIQIKPDGPLCACGNYGCWETLASNRAAVSFYTKARNPHTPPTFEALVKMSQSGDQSATQALTQMAKYLGRGIRIISVALAPKEIVVVGEITTAWHSFGSIIEDQLKNNAFTKIPILRPAYDGNTARLRSAVALVLSEDPAWTE</sequence>
<dbReference type="PROSITE" id="PS01125">
    <property type="entry name" value="ROK"/>
    <property type="match status" value="1"/>
</dbReference>
<proteinExistence type="inferred from homology"/>
<evidence type="ECO:0000256" key="1">
    <source>
        <dbReference type="ARBA" id="ARBA00006479"/>
    </source>
</evidence>
<dbReference type="Proteomes" id="UP000535182">
    <property type="component" value="Unassembled WGS sequence"/>
</dbReference>
<accession>A0A9X0QJP9</accession>
<dbReference type="InterPro" id="IPR049874">
    <property type="entry name" value="ROK_cs"/>
</dbReference>
<dbReference type="SUPFAM" id="SSF46785">
    <property type="entry name" value="Winged helix' DNA-binding domain"/>
    <property type="match status" value="1"/>
</dbReference>
<dbReference type="InterPro" id="IPR043129">
    <property type="entry name" value="ATPase_NBD"/>
</dbReference>
<dbReference type="GO" id="GO:0016301">
    <property type="term" value="F:kinase activity"/>
    <property type="evidence" value="ECO:0007669"/>
    <property type="project" value="UniProtKB-KW"/>
</dbReference>
<evidence type="ECO:0000313" key="2">
    <source>
        <dbReference type="EMBL" id="MBB5331534.1"/>
    </source>
</evidence>
<dbReference type="InterPro" id="IPR036390">
    <property type="entry name" value="WH_DNA-bd_sf"/>
</dbReference>
<evidence type="ECO:0000313" key="3">
    <source>
        <dbReference type="Proteomes" id="UP000535182"/>
    </source>
</evidence>
<dbReference type="EMBL" id="JACHEB010000015">
    <property type="protein sequence ID" value="MBB5331534.1"/>
    <property type="molecule type" value="Genomic_DNA"/>
</dbReference>
<organism evidence="2 3">
    <name type="scientific">Tunturiibacter gelidiferens</name>
    <dbReference type="NCBI Taxonomy" id="3069689"/>
    <lineage>
        <taxon>Bacteria</taxon>
        <taxon>Pseudomonadati</taxon>
        <taxon>Acidobacteriota</taxon>
        <taxon>Terriglobia</taxon>
        <taxon>Terriglobales</taxon>
        <taxon>Acidobacteriaceae</taxon>
        <taxon>Tunturiibacter</taxon>
    </lineage>
</organism>